<evidence type="ECO:0000313" key="3">
    <source>
        <dbReference type="Proteomes" id="UP000001631"/>
    </source>
</evidence>
<sequence>MSLMVNPFSPAPVGLPAPVDEHAARLRLSTYKPQTSGDQTSKILESFLDHLPYEGKQNIIPFITNCDDDNRLFELSEHLQATILTKLRVRFTPTITPSPLPEAEYRTMEVAAHMIARSPRYSQSKLKHDCFKRDNYRCMITGVYDYRHAPGNVPDSIIQKTGATDLVHILPFALGNYQTKIQEQQLARVWESLNTCFPGIRSHTNLSADTINDYSNLMTLEASLHTVFGNFEIALDPTSEENSYRMMIYRPIPTLLLEILPQPNENNERIIKFEKHADYELPNRVLLGTHAAVAKILHATGMAETIEKILRDREELLFLAEDGSTDLKRLLLLAY</sequence>
<name>C0P064_AJECG</name>
<dbReference type="HOGENOM" id="CLU_049186_0_2_1"/>
<gene>
    <name evidence="2" type="ORF">HCBG_08783</name>
</gene>
<dbReference type="VEuPathDB" id="FungiDB:I7I50_08889"/>
<dbReference type="InParanoid" id="C0P064"/>
<dbReference type="Pfam" id="PF13391">
    <property type="entry name" value="HNH_2"/>
    <property type="match status" value="1"/>
</dbReference>
<evidence type="ECO:0000313" key="2">
    <source>
        <dbReference type="EMBL" id="EEH02880.1"/>
    </source>
</evidence>
<dbReference type="GeneID" id="69041799"/>
<organism evidence="2 3">
    <name type="scientific">Ajellomyces capsulatus (strain G186AR / H82 / ATCC MYA-2454 / RMSCC 2432)</name>
    <name type="common">Darling's disease fungus</name>
    <name type="synonym">Histoplasma capsulatum</name>
    <dbReference type="NCBI Taxonomy" id="447093"/>
    <lineage>
        <taxon>Eukaryota</taxon>
        <taxon>Fungi</taxon>
        <taxon>Dikarya</taxon>
        <taxon>Ascomycota</taxon>
        <taxon>Pezizomycotina</taxon>
        <taxon>Eurotiomycetes</taxon>
        <taxon>Eurotiomycetidae</taxon>
        <taxon>Onygenales</taxon>
        <taxon>Ajellomycetaceae</taxon>
        <taxon>Histoplasma</taxon>
    </lineage>
</organism>
<dbReference type="Proteomes" id="UP000001631">
    <property type="component" value="Unassembled WGS sequence"/>
</dbReference>
<dbReference type="RefSeq" id="XP_045283361.1">
    <property type="nucleotide sequence ID" value="XM_045435832.1"/>
</dbReference>
<feature type="domain" description="HNH nuclease" evidence="1">
    <location>
        <begin position="138"/>
        <end position="236"/>
    </location>
</feature>
<dbReference type="AlphaFoldDB" id="C0P064"/>
<keyword evidence="3" id="KW-1185">Reference proteome</keyword>
<dbReference type="STRING" id="447093.C0P064"/>
<proteinExistence type="predicted"/>
<accession>C0P064</accession>
<reference evidence="2" key="1">
    <citation type="submission" date="2009-02" db="EMBL/GenBank/DDBJ databases">
        <title>The Genome Sequence of Ajellomyces capsulatus strain G186AR.</title>
        <authorList>
            <consortium name="The Broad Institute Genome Sequencing Platform"/>
            <person name="Champion M."/>
            <person name="Cuomo C."/>
            <person name="Ma L.-J."/>
            <person name="Henn M.R."/>
            <person name="Sil A."/>
            <person name="Goldman B."/>
            <person name="Young S.K."/>
            <person name="Kodira C.D."/>
            <person name="Zeng Q."/>
            <person name="Koehrsen M."/>
            <person name="Alvarado L."/>
            <person name="Berlin A."/>
            <person name="Borenstein D."/>
            <person name="Chen Z."/>
            <person name="Engels R."/>
            <person name="Freedman E."/>
            <person name="Gellesch M."/>
            <person name="Goldberg J."/>
            <person name="Griggs A."/>
            <person name="Gujja S."/>
            <person name="Heiman D."/>
            <person name="Hepburn T."/>
            <person name="Howarth C."/>
            <person name="Jen D."/>
            <person name="Larson L."/>
            <person name="Lewis B."/>
            <person name="Mehta T."/>
            <person name="Park D."/>
            <person name="Pearson M."/>
            <person name="Roberts A."/>
            <person name="Saif S."/>
            <person name="Shea T."/>
            <person name="Shenoy N."/>
            <person name="Sisk P."/>
            <person name="Stolte C."/>
            <person name="Sykes S."/>
            <person name="Walk T."/>
            <person name="White J."/>
            <person name="Yandava C."/>
            <person name="Klein B."/>
            <person name="McEwen J.G."/>
            <person name="Puccia R."/>
            <person name="Goldman G.H."/>
            <person name="Felipe M.S."/>
            <person name="Nino-Vega G."/>
            <person name="San-Blas G."/>
            <person name="Taylor J."/>
            <person name="Mendoza L."/>
            <person name="Galagan J."/>
            <person name="Nusbaum C."/>
            <person name="Birren B."/>
        </authorList>
    </citation>
    <scope>NUCLEOTIDE SEQUENCE</scope>
    <source>
        <strain evidence="2">G186AR</strain>
    </source>
</reference>
<protein>
    <recommendedName>
        <fullName evidence="1">HNH nuclease domain-containing protein</fullName>
    </recommendedName>
</protein>
<evidence type="ECO:0000259" key="1">
    <source>
        <dbReference type="Pfam" id="PF13391"/>
    </source>
</evidence>
<dbReference type="InterPro" id="IPR003615">
    <property type="entry name" value="HNH_nuc"/>
</dbReference>
<dbReference type="EMBL" id="GG663380">
    <property type="protein sequence ID" value="EEH02880.1"/>
    <property type="molecule type" value="Genomic_DNA"/>
</dbReference>